<gene>
    <name evidence="1" type="ORF">OSB04_012726</name>
</gene>
<protein>
    <submittedName>
        <fullName evidence="1">Uncharacterized protein</fullName>
    </submittedName>
</protein>
<dbReference type="Gene3D" id="3.40.50.11320">
    <property type="match status" value="1"/>
</dbReference>
<evidence type="ECO:0000313" key="1">
    <source>
        <dbReference type="EMBL" id="KAJ9558112.1"/>
    </source>
</evidence>
<keyword evidence="2" id="KW-1185">Reference proteome</keyword>
<proteinExistence type="predicted"/>
<dbReference type="AlphaFoldDB" id="A0AA38WE90"/>
<comment type="caution">
    <text evidence="1">The sequence shown here is derived from an EMBL/GenBank/DDBJ whole genome shotgun (WGS) entry which is preliminary data.</text>
</comment>
<organism evidence="1 2">
    <name type="scientific">Centaurea solstitialis</name>
    <name type="common">yellow star-thistle</name>
    <dbReference type="NCBI Taxonomy" id="347529"/>
    <lineage>
        <taxon>Eukaryota</taxon>
        <taxon>Viridiplantae</taxon>
        <taxon>Streptophyta</taxon>
        <taxon>Embryophyta</taxon>
        <taxon>Tracheophyta</taxon>
        <taxon>Spermatophyta</taxon>
        <taxon>Magnoliopsida</taxon>
        <taxon>eudicotyledons</taxon>
        <taxon>Gunneridae</taxon>
        <taxon>Pentapetalae</taxon>
        <taxon>asterids</taxon>
        <taxon>campanulids</taxon>
        <taxon>Asterales</taxon>
        <taxon>Asteraceae</taxon>
        <taxon>Carduoideae</taxon>
        <taxon>Cardueae</taxon>
        <taxon>Centaureinae</taxon>
        <taxon>Centaurea</taxon>
    </lineage>
</organism>
<evidence type="ECO:0000313" key="2">
    <source>
        <dbReference type="Proteomes" id="UP001172457"/>
    </source>
</evidence>
<name>A0AA38WE90_9ASTR</name>
<feature type="non-terminal residue" evidence="1">
    <location>
        <position position="117"/>
    </location>
</feature>
<accession>A0AA38WE90</accession>
<dbReference type="EMBL" id="JARYMX010000003">
    <property type="protein sequence ID" value="KAJ9558112.1"/>
    <property type="molecule type" value="Genomic_DNA"/>
</dbReference>
<sequence>MTKRIEVRLWCFDRYTESYSNNMTFASIKARNLGGGGHIPTENKPDECFAMFKRFVQFGGQLCLDYILGNLEQKLKIRPSKTKPGHKMRTRGFEPGVNEIRTIHIPHMPYHYATSLV</sequence>
<dbReference type="Proteomes" id="UP001172457">
    <property type="component" value="Chromosome 3"/>
</dbReference>
<reference evidence="1" key="1">
    <citation type="submission" date="2023-03" db="EMBL/GenBank/DDBJ databases">
        <title>Chromosome-scale reference genome and RAD-based genetic map of yellow starthistle (Centaurea solstitialis) reveal putative structural variation and QTLs associated with invader traits.</title>
        <authorList>
            <person name="Reatini B."/>
            <person name="Cang F.A."/>
            <person name="Jiang Q."/>
            <person name="Mckibben M.T.W."/>
            <person name="Barker M.S."/>
            <person name="Rieseberg L.H."/>
            <person name="Dlugosch K.M."/>
        </authorList>
    </citation>
    <scope>NUCLEOTIDE SEQUENCE</scope>
    <source>
        <strain evidence="1">CAN-66</strain>
        <tissue evidence="1">Leaf</tissue>
    </source>
</reference>